<gene>
    <name evidence="4" type="ORF">LYB30171_01336</name>
</gene>
<dbReference type="Pfam" id="PF14559">
    <property type="entry name" value="TPR_19"/>
    <property type="match status" value="1"/>
</dbReference>
<dbReference type="PANTHER" id="PTHR45586">
    <property type="entry name" value="TPR REPEAT-CONTAINING PROTEIN PA4667"/>
    <property type="match status" value="1"/>
</dbReference>
<keyword evidence="2 3" id="KW-0802">TPR repeat</keyword>
<dbReference type="SMART" id="SM00028">
    <property type="entry name" value="TPR"/>
    <property type="match status" value="3"/>
</dbReference>
<dbReference type="InterPro" id="IPR013360">
    <property type="entry name" value="Pilus_4_PilW"/>
</dbReference>
<evidence type="ECO:0008006" key="6">
    <source>
        <dbReference type="Google" id="ProtNLM"/>
    </source>
</evidence>
<sequence length="276" mass="29625">MRPLERGTARRVEWGLCVLMLLAASGCNRLTFVKPDLGRGDFHRTAPELDIRTDNRQDGARKALQQAQAAFAAGRIDEAGAFADEALKQDPGSAAAHTVRAVVADRRGEVASAGDHYRRAVELAPHQGAMFNNYGTWLCANGRPVESLEWFQRALADPNYPRRTTAMANAGACAIDAGQTEAGVELLESALQSDPENPVALGAMARHEFSAGRAFQARAFSQRRLAAAPADPAALLLASQIEQKLGDKEAADRYVQRLRAEFPATSGSGTGDDGKR</sequence>
<dbReference type="NCBIfam" id="TIGR02521">
    <property type="entry name" value="type_IV_pilW"/>
    <property type="match status" value="1"/>
</dbReference>
<reference evidence="4 5" key="1">
    <citation type="submission" date="2021-04" db="EMBL/GenBank/DDBJ databases">
        <authorList>
            <person name="Rodrigo-Torres L."/>
            <person name="Arahal R. D."/>
            <person name="Lucena T."/>
        </authorList>
    </citation>
    <scope>NUCLEOTIDE SEQUENCE [LARGE SCALE GENOMIC DNA]</scope>
    <source>
        <strain evidence="4 5">CECT 30171</strain>
    </source>
</reference>
<dbReference type="Proteomes" id="UP000680116">
    <property type="component" value="Chromosome"/>
</dbReference>
<feature type="repeat" description="TPR" evidence="3">
    <location>
        <begin position="164"/>
        <end position="197"/>
    </location>
</feature>
<accession>A0ABM8UF95</accession>
<keyword evidence="5" id="KW-1185">Reference proteome</keyword>
<dbReference type="EMBL" id="OU015430">
    <property type="protein sequence ID" value="CAG4972942.1"/>
    <property type="molecule type" value="Genomic_DNA"/>
</dbReference>
<dbReference type="Pfam" id="PF13432">
    <property type="entry name" value="TPR_16"/>
    <property type="match status" value="1"/>
</dbReference>
<protein>
    <recommendedName>
        <fullName evidence="6">Type IV pilus biogenesis/stability protein PilW</fullName>
    </recommendedName>
</protein>
<evidence type="ECO:0000256" key="2">
    <source>
        <dbReference type="ARBA" id="ARBA00022803"/>
    </source>
</evidence>
<dbReference type="SUPFAM" id="SSF48452">
    <property type="entry name" value="TPR-like"/>
    <property type="match status" value="1"/>
</dbReference>
<dbReference type="Gene3D" id="1.25.40.10">
    <property type="entry name" value="Tetratricopeptide repeat domain"/>
    <property type="match status" value="1"/>
</dbReference>
<evidence type="ECO:0000256" key="3">
    <source>
        <dbReference type="PROSITE-ProRule" id="PRU00339"/>
    </source>
</evidence>
<dbReference type="InterPro" id="IPR019734">
    <property type="entry name" value="TPR_rpt"/>
</dbReference>
<proteinExistence type="predicted"/>
<keyword evidence="1" id="KW-0677">Repeat</keyword>
<dbReference type="InterPro" id="IPR051012">
    <property type="entry name" value="CellSynth/LPSAsmb/PSIAsmb"/>
</dbReference>
<dbReference type="PROSITE" id="PS50005">
    <property type="entry name" value="TPR"/>
    <property type="match status" value="1"/>
</dbReference>
<evidence type="ECO:0000313" key="5">
    <source>
        <dbReference type="Proteomes" id="UP000680116"/>
    </source>
</evidence>
<dbReference type="InterPro" id="IPR011990">
    <property type="entry name" value="TPR-like_helical_dom_sf"/>
</dbReference>
<dbReference type="PROSITE" id="PS51257">
    <property type="entry name" value="PROKAR_LIPOPROTEIN"/>
    <property type="match status" value="1"/>
</dbReference>
<name>A0ABM8UF95_9GAMM</name>
<dbReference type="PANTHER" id="PTHR45586:SF1">
    <property type="entry name" value="LIPOPOLYSACCHARIDE ASSEMBLY PROTEIN B"/>
    <property type="match status" value="1"/>
</dbReference>
<evidence type="ECO:0000256" key="1">
    <source>
        <dbReference type="ARBA" id="ARBA00022737"/>
    </source>
</evidence>
<organism evidence="4 5">
    <name type="scientific">Novilysobacter luteus</name>
    <dbReference type="NCBI Taxonomy" id="2822368"/>
    <lineage>
        <taxon>Bacteria</taxon>
        <taxon>Pseudomonadati</taxon>
        <taxon>Pseudomonadota</taxon>
        <taxon>Gammaproteobacteria</taxon>
        <taxon>Lysobacterales</taxon>
        <taxon>Lysobacteraceae</taxon>
        <taxon>Novilysobacter</taxon>
    </lineage>
</organism>
<evidence type="ECO:0000313" key="4">
    <source>
        <dbReference type="EMBL" id="CAG4972942.1"/>
    </source>
</evidence>